<evidence type="ECO:0000256" key="1">
    <source>
        <dbReference type="SAM" id="Phobius"/>
    </source>
</evidence>
<comment type="caution">
    <text evidence="2">The sequence shown here is derived from an EMBL/GenBank/DDBJ whole genome shotgun (WGS) entry which is preliminary data.</text>
</comment>
<proteinExistence type="predicted"/>
<keyword evidence="1" id="KW-0472">Membrane</keyword>
<dbReference type="EMBL" id="AJWY01001329">
    <property type="protein sequence ID" value="EKC79944.1"/>
    <property type="molecule type" value="Genomic_DNA"/>
</dbReference>
<feature type="non-terminal residue" evidence="2">
    <location>
        <position position="33"/>
    </location>
</feature>
<keyword evidence="1" id="KW-0812">Transmembrane</keyword>
<reference evidence="2" key="1">
    <citation type="journal article" date="2013" name="Environ. Microbiol.">
        <title>Microbiota from the distal guts of lean and obese adolescents exhibit partial functional redundancy besides clear differences in community structure.</title>
        <authorList>
            <person name="Ferrer M."/>
            <person name="Ruiz A."/>
            <person name="Lanza F."/>
            <person name="Haange S.B."/>
            <person name="Oberbach A."/>
            <person name="Till H."/>
            <person name="Bargiela R."/>
            <person name="Campoy C."/>
            <person name="Segura M.T."/>
            <person name="Richter M."/>
            <person name="von Bergen M."/>
            <person name="Seifert J."/>
            <person name="Suarez A."/>
        </authorList>
    </citation>
    <scope>NUCLEOTIDE SEQUENCE</scope>
</reference>
<sequence length="33" mass="3959">MTLQTKEVAIMFLGMEWYWWLLIVVALVICIPF</sequence>
<evidence type="ECO:0000313" key="2">
    <source>
        <dbReference type="EMBL" id="EKC79944.1"/>
    </source>
</evidence>
<keyword evidence="1" id="KW-1133">Transmembrane helix</keyword>
<dbReference type="AlphaFoldDB" id="K1UIT6"/>
<name>K1UIT6_9ZZZZ</name>
<feature type="transmembrane region" description="Helical" evidence="1">
    <location>
        <begin position="12"/>
        <end position="31"/>
    </location>
</feature>
<protein>
    <submittedName>
        <fullName evidence="2">Uncharacterized protein</fullName>
    </submittedName>
</protein>
<accession>K1UIT6</accession>
<organism evidence="2">
    <name type="scientific">human gut metagenome</name>
    <dbReference type="NCBI Taxonomy" id="408170"/>
    <lineage>
        <taxon>unclassified sequences</taxon>
        <taxon>metagenomes</taxon>
        <taxon>organismal metagenomes</taxon>
    </lineage>
</organism>
<gene>
    <name evidence="2" type="ORF">LEA_01906</name>
</gene>